<dbReference type="EMBL" id="JABBNI010000036">
    <property type="protein sequence ID" value="NMM64302.1"/>
    <property type="molecule type" value="Genomic_DNA"/>
</dbReference>
<evidence type="ECO:0000313" key="3">
    <source>
        <dbReference type="Proteomes" id="UP000537131"/>
    </source>
</evidence>
<dbReference type="PANTHER" id="PTHR42827">
    <property type="entry name" value="IRON-SULFUR CLUSTER-BINDING PROTEIN-RELATED"/>
    <property type="match status" value="1"/>
</dbReference>
<proteinExistence type="predicted"/>
<dbReference type="AlphaFoldDB" id="A0A7Y0EJJ8"/>
<reference evidence="2 3" key="1">
    <citation type="submission" date="2020-06" db="EMBL/GenBank/DDBJ databases">
        <title>Complete Genome Sequence of Clostridium muelleri sp. nov. P21T, an Acid-Alcohol Producing Acetogen Isolated from Old Hay.</title>
        <authorList>
            <person name="Duncan K.E."/>
            <person name="Tanner R.S."/>
        </authorList>
    </citation>
    <scope>NUCLEOTIDE SEQUENCE [LARGE SCALE GENOMIC DNA]</scope>
    <source>
        <strain evidence="2 3">P21</strain>
    </source>
</reference>
<dbReference type="PANTHER" id="PTHR42827:SF1">
    <property type="entry name" value="IRON-SULFUR CLUSTER-BINDING PROTEIN"/>
    <property type="match status" value="1"/>
</dbReference>
<protein>
    <submittedName>
        <fullName evidence="2">Epoxyqueuosine reductase</fullName>
    </submittedName>
</protein>
<comment type="caution">
    <text evidence="2">The sequence shown here is derived from an EMBL/GenBank/DDBJ whole genome shotgun (WGS) entry which is preliminary data.</text>
</comment>
<gene>
    <name evidence="2" type="ORF">HBE96_16885</name>
</gene>
<organism evidence="2 3">
    <name type="scientific">Clostridium muellerianum</name>
    <dbReference type="NCBI Taxonomy" id="2716538"/>
    <lineage>
        <taxon>Bacteria</taxon>
        <taxon>Bacillati</taxon>
        <taxon>Bacillota</taxon>
        <taxon>Clostridia</taxon>
        <taxon>Eubacteriales</taxon>
        <taxon>Clostridiaceae</taxon>
        <taxon>Clostridium</taxon>
    </lineage>
</organism>
<feature type="domain" description="4Fe-4S ferredoxin-type" evidence="1">
    <location>
        <begin position="158"/>
        <end position="191"/>
    </location>
</feature>
<name>A0A7Y0EJJ8_9CLOT</name>
<evidence type="ECO:0000259" key="1">
    <source>
        <dbReference type="PROSITE" id="PS51379"/>
    </source>
</evidence>
<dbReference type="Proteomes" id="UP000537131">
    <property type="component" value="Unassembled WGS sequence"/>
</dbReference>
<dbReference type="InterPro" id="IPR017896">
    <property type="entry name" value="4Fe4S_Fe-S-bd"/>
</dbReference>
<dbReference type="RefSeq" id="WP_169298894.1">
    <property type="nucleotide sequence ID" value="NZ_JABBNI010000036.1"/>
</dbReference>
<keyword evidence="3" id="KW-1185">Reference proteome</keyword>
<accession>A0A7Y0EJJ8</accession>
<evidence type="ECO:0000313" key="2">
    <source>
        <dbReference type="EMBL" id="NMM64302.1"/>
    </source>
</evidence>
<dbReference type="PROSITE" id="PS51379">
    <property type="entry name" value="4FE4S_FER_2"/>
    <property type="match status" value="1"/>
</dbReference>
<sequence length="222" mass="24349">MDTNYIKDMTYSLGADVCGMGSINRFNDAPKGFHPLDIYSEAKSVISIGKHFSASLFDANTKAPYTLVKNKIIQLLDDISIKLTFYIESQGYKAIPIPADEPYEYWDSENKHGRGILSLKHAAQACGIGCIGKNTLLINEKYGNRLYLGAVITNMELTSDALVPNLCIEGCNICLKSCPQCALDGITIDQKRCRQACVTATTGGGNIYSCYTCRKVCPFSKI</sequence>